<gene>
    <name evidence="2" type="ORF">MNEG_6792</name>
</gene>
<name>A0A0D2L1G9_9CHLO</name>
<reference evidence="2 3" key="1">
    <citation type="journal article" date="2013" name="BMC Genomics">
        <title>Reconstruction of the lipid metabolism for the microalga Monoraphidium neglectum from its genome sequence reveals characteristics suitable for biofuel production.</title>
        <authorList>
            <person name="Bogen C."/>
            <person name="Al-Dilaimi A."/>
            <person name="Albersmeier A."/>
            <person name="Wichmann J."/>
            <person name="Grundmann M."/>
            <person name="Rupp O."/>
            <person name="Lauersen K.J."/>
            <person name="Blifernez-Klassen O."/>
            <person name="Kalinowski J."/>
            <person name="Goesmann A."/>
            <person name="Mussgnug J.H."/>
            <person name="Kruse O."/>
        </authorList>
    </citation>
    <scope>NUCLEOTIDE SEQUENCE [LARGE SCALE GENOMIC DNA]</scope>
    <source>
        <strain evidence="2 3">SAG 48.87</strain>
    </source>
</reference>
<dbReference type="KEGG" id="mng:MNEG_6792"/>
<feature type="chain" id="PRO_5002246177" evidence="1">
    <location>
        <begin position="26"/>
        <end position="286"/>
    </location>
</feature>
<protein>
    <submittedName>
        <fullName evidence="2">Uncharacterized protein</fullName>
    </submittedName>
</protein>
<proteinExistence type="predicted"/>
<dbReference type="GeneID" id="25739668"/>
<dbReference type="RefSeq" id="XP_013900188.1">
    <property type="nucleotide sequence ID" value="XM_014044734.1"/>
</dbReference>
<feature type="signal peptide" evidence="1">
    <location>
        <begin position="1"/>
        <end position="25"/>
    </location>
</feature>
<dbReference type="AlphaFoldDB" id="A0A0D2L1G9"/>
<sequence>MTGCLAALAAAVLLLLLRAPAPSSAAPASGSCVVGTFIGLWATQLKYTTTYQLKNGRTSRIVVTVKPNSADNGARGAASGKLPLVLAGTNCNFSDSALSRKDPGYEALNNALTGFSIGGASAILPTFRIDVSSFQGNVDVTKRLATNTTFAVNGMALDLAINGSLKPGIIKAFRPKVTFPSGTIAITSDYSRVLNSGAATGSFGINATALAALAPVKKASICKFSLKGAAGGGAAKFVLRCSTWNAVLGKFTAGGLTASVAFRQATGKGAVALQAEGLLSAAYRLP</sequence>
<evidence type="ECO:0000313" key="3">
    <source>
        <dbReference type="Proteomes" id="UP000054498"/>
    </source>
</evidence>
<evidence type="ECO:0000313" key="2">
    <source>
        <dbReference type="EMBL" id="KIZ01169.1"/>
    </source>
</evidence>
<accession>A0A0D2L1G9</accession>
<dbReference type="EMBL" id="KK101358">
    <property type="protein sequence ID" value="KIZ01169.1"/>
    <property type="molecule type" value="Genomic_DNA"/>
</dbReference>
<keyword evidence="1" id="KW-0732">Signal</keyword>
<keyword evidence="3" id="KW-1185">Reference proteome</keyword>
<dbReference type="Proteomes" id="UP000054498">
    <property type="component" value="Unassembled WGS sequence"/>
</dbReference>
<organism evidence="2 3">
    <name type="scientific">Monoraphidium neglectum</name>
    <dbReference type="NCBI Taxonomy" id="145388"/>
    <lineage>
        <taxon>Eukaryota</taxon>
        <taxon>Viridiplantae</taxon>
        <taxon>Chlorophyta</taxon>
        <taxon>core chlorophytes</taxon>
        <taxon>Chlorophyceae</taxon>
        <taxon>CS clade</taxon>
        <taxon>Sphaeropleales</taxon>
        <taxon>Selenastraceae</taxon>
        <taxon>Monoraphidium</taxon>
    </lineage>
</organism>
<evidence type="ECO:0000256" key="1">
    <source>
        <dbReference type="SAM" id="SignalP"/>
    </source>
</evidence>